<gene>
    <name evidence="2" type="ORF">BU23DRAFT_603325</name>
</gene>
<proteinExistence type="predicted"/>
<name>A0A6A5UQ43_9PLEO</name>
<evidence type="ECO:0000256" key="1">
    <source>
        <dbReference type="SAM" id="MobiDB-lite"/>
    </source>
</evidence>
<reference evidence="2" key="1">
    <citation type="journal article" date="2020" name="Stud. Mycol.">
        <title>101 Dothideomycetes genomes: a test case for predicting lifestyles and emergence of pathogens.</title>
        <authorList>
            <person name="Haridas S."/>
            <person name="Albert R."/>
            <person name="Binder M."/>
            <person name="Bloem J."/>
            <person name="Labutti K."/>
            <person name="Salamov A."/>
            <person name="Andreopoulos B."/>
            <person name="Baker S."/>
            <person name="Barry K."/>
            <person name="Bills G."/>
            <person name="Bluhm B."/>
            <person name="Cannon C."/>
            <person name="Castanera R."/>
            <person name="Culley D."/>
            <person name="Daum C."/>
            <person name="Ezra D."/>
            <person name="Gonzalez J."/>
            <person name="Henrissat B."/>
            <person name="Kuo A."/>
            <person name="Liang C."/>
            <person name="Lipzen A."/>
            <person name="Lutzoni F."/>
            <person name="Magnuson J."/>
            <person name="Mondo S."/>
            <person name="Nolan M."/>
            <person name="Ohm R."/>
            <person name="Pangilinan J."/>
            <person name="Park H.-J."/>
            <person name="Ramirez L."/>
            <person name="Alfaro M."/>
            <person name="Sun H."/>
            <person name="Tritt A."/>
            <person name="Yoshinaga Y."/>
            <person name="Zwiers L.-H."/>
            <person name="Turgeon B."/>
            <person name="Goodwin S."/>
            <person name="Spatafora J."/>
            <person name="Crous P."/>
            <person name="Grigoriev I."/>
        </authorList>
    </citation>
    <scope>NUCLEOTIDE SEQUENCE</scope>
    <source>
        <strain evidence="2">CBS 107.79</strain>
    </source>
</reference>
<sequence length="189" mass="21563">MASESSSNNPHKRKDLKLSEKEPQDRITEIKNNLFTKEGKPLSPEDHHIWYITNCVYVDSATPHFREENAQTTNRDFALLCPHGLGCQLDNLPGGFPDGVRDRCRRKRQGKQLENLVYRYARKQRRPQHIQGPRGKRRQGFLQEHEEGRGASEEHSAWGVGRVHSELEEGGARKAGMERGAAEGEVERA</sequence>
<evidence type="ECO:0000313" key="2">
    <source>
        <dbReference type="EMBL" id="KAF1966808.1"/>
    </source>
</evidence>
<dbReference type="AlphaFoldDB" id="A0A6A5UQ43"/>
<evidence type="ECO:0000313" key="3">
    <source>
        <dbReference type="Proteomes" id="UP000800036"/>
    </source>
</evidence>
<dbReference type="EMBL" id="ML976741">
    <property type="protein sequence ID" value="KAF1966808.1"/>
    <property type="molecule type" value="Genomic_DNA"/>
</dbReference>
<feature type="compositionally biased region" description="Basic residues" evidence="1">
    <location>
        <begin position="125"/>
        <end position="139"/>
    </location>
</feature>
<feature type="region of interest" description="Disordered" evidence="1">
    <location>
        <begin position="1"/>
        <end position="25"/>
    </location>
</feature>
<feature type="compositionally biased region" description="Basic and acidic residues" evidence="1">
    <location>
        <begin position="143"/>
        <end position="156"/>
    </location>
</feature>
<accession>A0A6A5UQ43</accession>
<feature type="region of interest" description="Disordered" evidence="1">
    <location>
        <begin position="125"/>
        <end position="189"/>
    </location>
</feature>
<feature type="compositionally biased region" description="Basic and acidic residues" evidence="1">
    <location>
        <begin position="163"/>
        <end position="189"/>
    </location>
</feature>
<feature type="compositionally biased region" description="Basic and acidic residues" evidence="1">
    <location>
        <begin position="16"/>
        <end position="25"/>
    </location>
</feature>
<protein>
    <submittedName>
        <fullName evidence="2">Uncharacterized protein</fullName>
    </submittedName>
</protein>
<organism evidence="2 3">
    <name type="scientific">Bimuria novae-zelandiae CBS 107.79</name>
    <dbReference type="NCBI Taxonomy" id="1447943"/>
    <lineage>
        <taxon>Eukaryota</taxon>
        <taxon>Fungi</taxon>
        <taxon>Dikarya</taxon>
        <taxon>Ascomycota</taxon>
        <taxon>Pezizomycotina</taxon>
        <taxon>Dothideomycetes</taxon>
        <taxon>Pleosporomycetidae</taxon>
        <taxon>Pleosporales</taxon>
        <taxon>Massarineae</taxon>
        <taxon>Didymosphaeriaceae</taxon>
        <taxon>Bimuria</taxon>
    </lineage>
</organism>
<dbReference type="Proteomes" id="UP000800036">
    <property type="component" value="Unassembled WGS sequence"/>
</dbReference>
<keyword evidence="3" id="KW-1185">Reference proteome</keyword>